<feature type="domain" description="ABC transporter" evidence="7">
    <location>
        <begin position="3"/>
        <end position="241"/>
    </location>
</feature>
<dbReference type="InterPro" id="IPR017871">
    <property type="entry name" value="ABC_transporter-like_CS"/>
</dbReference>
<dbReference type="SUPFAM" id="SSF52540">
    <property type="entry name" value="P-loop containing nucleoside triphosphate hydrolases"/>
    <property type="match status" value="1"/>
</dbReference>
<evidence type="ECO:0000259" key="7">
    <source>
        <dbReference type="PROSITE" id="PS50893"/>
    </source>
</evidence>
<dbReference type="OrthoDB" id="5292475at2"/>
<reference evidence="8 9" key="1">
    <citation type="submission" date="2019-03" db="EMBL/GenBank/DDBJ databases">
        <title>Draft genome of Gammaproteobacteria bacterium LSUCC0057, a member of the SAR92 clade.</title>
        <authorList>
            <person name="Lanclos V.C."/>
            <person name="Doiron C."/>
            <person name="Henson M.W."/>
            <person name="Thrash J.C."/>
        </authorList>
    </citation>
    <scope>NUCLEOTIDE SEQUENCE [LARGE SCALE GENOMIC DNA]</scope>
    <source>
        <strain evidence="8 9">LSUCC0057</strain>
    </source>
</reference>
<keyword evidence="2" id="KW-0813">Transport</keyword>
<dbReference type="PROSITE" id="PS00211">
    <property type="entry name" value="ABC_TRANSPORTER_1"/>
    <property type="match status" value="1"/>
</dbReference>
<sequence>MALRAVNLSLFVAGFELLRGIDLQVAAGEVTVVVGPNGAGKSSLLKVLCGELAPSAGRIELNGRELAQWSDSARARQLAVLPQQLTLSFPFSAEEVVALGRIPHASGAQRDRQIVAAALRLLDASYLQRRPYTSMSGGEKQRVQLARVIAQVWQPAAEGARVLLLDEPTSAFDLQHQQMTLTLARRLAAEGAAVLMVVHDLNLAASVADQLVVMKDGTIAAHGAPSAILSERLIDEVFKVDCSIVPHPRSGLPMVVV</sequence>
<comment type="similarity">
    <text evidence="1">Belongs to the ABC transporter superfamily.</text>
</comment>
<comment type="function">
    <text evidence="6">Part of the ABC transporter complex HmuTUV involved in hemin import. Responsible for energy coupling to the transport system.</text>
</comment>
<dbReference type="CDD" id="cd03214">
    <property type="entry name" value="ABC_Iron-Siderophores_B12_Hemin"/>
    <property type="match status" value="1"/>
</dbReference>
<evidence type="ECO:0000313" key="8">
    <source>
        <dbReference type="EMBL" id="TFH67823.1"/>
    </source>
</evidence>
<dbReference type="EMBL" id="SPIA01000002">
    <property type="protein sequence ID" value="TFH67823.1"/>
    <property type="molecule type" value="Genomic_DNA"/>
</dbReference>
<dbReference type="PANTHER" id="PTHR42794">
    <property type="entry name" value="HEMIN IMPORT ATP-BINDING PROTEIN HMUV"/>
    <property type="match status" value="1"/>
</dbReference>
<keyword evidence="3" id="KW-0547">Nucleotide-binding</keyword>
<dbReference type="NCBIfam" id="NF010068">
    <property type="entry name" value="PRK13548.1"/>
    <property type="match status" value="1"/>
</dbReference>
<accession>A0A4Y8UKK4</accession>
<dbReference type="AlphaFoldDB" id="A0A4Y8UKK4"/>
<evidence type="ECO:0000313" key="9">
    <source>
        <dbReference type="Proteomes" id="UP000298133"/>
    </source>
</evidence>
<evidence type="ECO:0000256" key="4">
    <source>
        <dbReference type="ARBA" id="ARBA00022840"/>
    </source>
</evidence>
<keyword evidence="9" id="KW-1185">Reference proteome</keyword>
<keyword evidence="4 8" id="KW-0067">ATP-binding</keyword>
<dbReference type="PROSITE" id="PS50893">
    <property type="entry name" value="ABC_TRANSPORTER_2"/>
    <property type="match status" value="1"/>
</dbReference>
<gene>
    <name evidence="8" type="ORF">E3W66_06120</name>
</gene>
<dbReference type="Proteomes" id="UP000298133">
    <property type="component" value="Unassembled WGS sequence"/>
</dbReference>
<evidence type="ECO:0000256" key="6">
    <source>
        <dbReference type="ARBA" id="ARBA00037066"/>
    </source>
</evidence>
<proteinExistence type="inferred from homology"/>
<dbReference type="Gene3D" id="3.40.50.300">
    <property type="entry name" value="P-loop containing nucleotide triphosphate hydrolases"/>
    <property type="match status" value="1"/>
</dbReference>
<dbReference type="GO" id="GO:0005524">
    <property type="term" value="F:ATP binding"/>
    <property type="evidence" value="ECO:0007669"/>
    <property type="project" value="UniProtKB-KW"/>
</dbReference>
<evidence type="ECO:0000256" key="2">
    <source>
        <dbReference type="ARBA" id="ARBA00022448"/>
    </source>
</evidence>
<evidence type="ECO:0000256" key="3">
    <source>
        <dbReference type="ARBA" id="ARBA00022741"/>
    </source>
</evidence>
<name>A0A4Y8UKK4_9GAMM</name>
<keyword evidence="5" id="KW-1278">Translocase</keyword>
<dbReference type="FunFam" id="3.40.50.300:FF:000134">
    <property type="entry name" value="Iron-enterobactin ABC transporter ATP-binding protein"/>
    <property type="match status" value="1"/>
</dbReference>
<dbReference type="Pfam" id="PF00005">
    <property type="entry name" value="ABC_tran"/>
    <property type="match status" value="1"/>
</dbReference>
<protein>
    <submittedName>
        <fullName evidence="8">Heme ABC transporter ATP-binding protein</fullName>
    </submittedName>
</protein>
<dbReference type="InterPro" id="IPR027417">
    <property type="entry name" value="P-loop_NTPase"/>
</dbReference>
<organism evidence="8 9">
    <name type="scientific">Gammaproteobacteria bacterium LSUCC0057</name>
    <dbReference type="NCBI Taxonomy" id="2559237"/>
    <lineage>
        <taxon>Bacteria</taxon>
        <taxon>Pseudomonadati</taxon>
        <taxon>Pseudomonadota</taxon>
        <taxon>Gammaproteobacteria</taxon>
        <taxon>Cellvibrionales</taxon>
        <taxon>Porticoccaceae</taxon>
        <taxon>SAR92 clade</taxon>
    </lineage>
</organism>
<dbReference type="GO" id="GO:0016887">
    <property type="term" value="F:ATP hydrolysis activity"/>
    <property type="evidence" value="ECO:0007669"/>
    <property type="project" value="InterPro"/>
</dbReference>
<dbReference type="SMART" id="SM00382">
    <property type="entry name" value="AAA"/>
    <property type="match status" value="1"/>
</dbReference>
<dbReference type="PANTHER" id="PTHR42794:SF1">
    <property type="entry name" value="HEMIN IMPORT ATP-BINDING PROTEIN HMUV"/>
    <property type="match status" value="1"/>
</dbReference>
<dbReference type="InterPro" id="IPR003593">
    <property type="entry name" value="AAA+_ATPase"/>
</dbReference>
<dbReference type="InterPro" id="IPR003439">
    <property type="entry name" value="ABC_transporter-like_ATP-bd"/>
</dbReference>
<evidence type="ECO:0000256" key="5">
    <source>
        <dbReference type="ARBA" id="ARBA00022967"/>
    </source>
</evidence>
<comment type="caution">
    <text evidence="8">The sequence shown here is derived from an EMBL/GenBank/DDBJ whole genome shotgun (WGS) entry which is preliminary data.</text>
</comment>
<evidence type="ECO:0000256" key="1">
    <source>
        <dbReference type="ARBA" id="ARBA00005417"/>
    </source>
</evidence>